<dbReference type="Proteomes" id="UP000265520">
    <property type="component" value="Unassembled WGS sequence"/>
</dbReference>
<dbReference type="EMBL" id="LXQA010142454">
    <property type="protein sequence ID" value="MCI24605.1"/>
    <property type="molecule type" value="Genomic_DNA"/>
</dbReference>
<protein>
    <submittedName>
        <fullName evidence="1">YTH domain family protein</fullName>
    </submittedName>
</protein>
<reference evidence="1 2" key="1">
    <citation type="journal article" date="2018" name="Front. Plant Sci.">
        <title>Red Clover (Trifolium pratense) and Zigzag Clover (T. medium) - A Picture of Genomic Similarities and Differences.</title>
        <authorList>
            <person name="Dluhosova J."/>
            <person name="Istvanek J."/>
            <person name="Nedelnik J."/>
            <person name="Repkova J."/>
        </authorList>
    </citation>
    <scope>NUCLEOTIDE SEQUENCE [LARGE SCALE GENOMIC DNA]</scope>
    <source>
        <strain evidence="2">cv. 10/8</strain>
        <tissue evidence="1">Leaf</tissue>
    </source>
</reference>
<accession>A0A392QMV4</accession>
<organism evidence="1 2">
    <name type="scientific">Trifolium medium</name>
    <dbReference type="NCBI Taxonomy" id="97028"/>
    <lineage>
        <taxon>Eukaryota</taxon>
        <taxon>Viridiplantae</taxon>
        <taxon>Streptophyta</taxon>
        <taxon>Embryophyta</taxon>
        <taxon>Tracheophyta</taxon>
        <taxon>Spermatophyta</taxon>
        <taxon>Magnoliopsida</taxon>
        <taxon>eudicotyledons</taxon>
        <taxon>Gunneridae</taxon>
        <taxon>Pentapetalae</taxon>
        <taxon>rosids</taxon>
        <taxon>fabids</taxon>
        <taxon>Fabales</taxon>
        <taxon>Fabaceae</taxon>
        <taxon>Papilionoideae</taxon>
        <taxon>50 kb inversion clade</taxon>
        <taxon>NPAAA clade</taxon>
        <taxon>Hologalegina</taxon>
        <taxon>IRL clade</taxon>
        <taxon>Trifolieae</taxon>
        <taxon>Trifolium</taxon>
    </lineage>
</organism>
<proteinExistence type="predicted"/>
<sequence>MINEGAPEFVDQSMYYPAATNYGYYCTGFESPGEWEDQCRIFGIDGPDVQYTGGQNESFPYVYYNYGYAQSPYNPYNPYIPGAVIGVDGSFSGGQPYYTLPNYQNTASPAYVPLVQQ</sequence>
<name>A0A392QMV4_9FABA</name>
<evidence type="ECO:0000313" key="1">
    <source>
        <dbReference type="EMBL" id="MCI24605.1"/>
    </source>
</evidence>
<feature type="non-terminal residue" evidence="1">
    <location>
        <position position="117"/>
    </location>
</feature>
<comment type="caution">
    <text evidence="1">The sequence shown here is derived from an EMBL/GenBank/DDBJ whole genome shotgun (WGS) entry which is preliminary data.</text>
</comment>
<dbReference type="AlphaFoldDB" id="A0A392QMV4"/>
<evidence type="ECO:0000313" key="2">
    <source>
        <dbReference type="Proteomes" id="UP000265520"/>
    </source>
</evidence>
<keyword evidence="2" id="KW-1185">Reference proteome</keyword>